<dbReference type="Gene3D" id="2.60.40.150">
    <property type="entry name" value="C2 domain"/>
    <property type="match status" value="1"/>
</dbReference>
<evidence type="ECO:0000259" key="2">
    <source>
        <dbReference type="PROSITE" id="PS50004"/>
    </source>
</evidence>
<dbReference type="PANTHER" id="PTHR20837:SF0">
    <property type="entry name" value="COILED-COIL AND C2 DOMAIN-CONTAINING PROTEIN 2A"/>
    <property type="match status" value="1"/>
</dbReference>
<proteinExistence type="predicted"/>
<feature type="compositionally biased region" description="Basic and acidic residues" evidence="1">
    <location>
        <begin position="43"/>
        <end position="55"/>
    </location>
</feature>
<feature type="domain" description="C2" evidence="2">
    <location>
        <begin position="745"/>
        <end position="881"/>
    </location>
</feature>
<feature type="compositionally biased region" description="Polar residues" evidence="1">
    <location>
        <begin position="27"/>
        <end position="36"/>
    </location>
</feature>
<dbReference type="AlphaFoldDB" id="A0A7I4XRL8"/>
<dbReference type="SUPFAM" id="SSF49562">
    <property type="entry name" value="C2 domain (Calcium/lipid-binding domain, CaLB)"/>
    <property type="match status" value="1"/>
</dbReference>
<feature type="compositionally biased region" description="Basic and acidic residues" evidence="1">
    <location>
        <begin position="93"/>
        <end position="114"/>
    </location>
</feature>
<dbReference type="InterPro" id="IPR035892">
    <property type="entry name" value="C2_domain_sf"/>
</dbReference>
<keyword evidence="3" id="KW-1185">Reference proteome</keyword>
<accession>A0A7I4XRL8</accession>
<dbReference type="PANTHER" id="PTHR20837">
    <property type="entry name" value="CENTROSOMAL PROTEIN-RELATED"/>
    <property type="match status" value="1"/>
</dbReference>
<dbReference type="InterPro" id="IPR052434">
    <property type="entry name" value="Tectonic-like_complex_comp"/>
</dbReference>
<feature type="region of interest" description="Disordered" evidence="1">
    <location>
        <begin position="1"/>
        <end position="114"/>
    </location>
</feature>
<evidence type="ECO:0000313" key="3">
    <source>
        <dbReference type="Proteomes" id="UP000025227"/>
    </source>
</evidence>
<feature type="region of interest" description="Disordered" evidence="1">
    <location>
        <begin position="158"/>
        <end position="192"/>
    </location>
</feature>
<organism evidence="3 4">
    <name type="scientific">Haemonchus contortus</name>
    <name type="common">Barber pole worm</name>
    <dbReference type="NCBI Taxonomy" id="6289"/>
    <lineage>
        <taxon>Eukaryota</taxon>
        <taxon>Metazoa</taxon>
        <taxon>Ecdysozoa</taxon>
        <taxon>Nematoda</taxon>
        <taxon>Chromadorea</taxon>
        <taxon>Rhabditida</taxon>
        <taxon>Rhabditina</taxon>
        <taxon>Rhabditomorpha</taxon>
        <taxon>Strongyloidea</taxon>
        <taxon>Trichostrongylidae</taxon>
        <taxon>Haemonchus</taxon>
    </lineage>
</organism>
<feature type="region of interest" description="Disordered" evidence="1">
    <location>
        <begin position="566"/>
        <end position="619"/>
    </location>
</feature>
<evidence type="ECO:0000313" key="4">
    <source>
        <dbReference type="WBParaSite" id="HCON_00001740-00001"/>
    </source>
</evidence>
<dbReference type="GO" id="GO:1905515">
    <property type="term" value="P:non-motile cilium assembly"/>
    <property type="evidence" value="ECO:0007669"/>
    <property type="project" value="TreeGrafter"/>
</dbReference>
<sequence length="1212" mass="136669">MEEEEVTAQAWPTARKKPLPPIRTNRRMSGSWTENLEPSMELKSPEVLKSPEPKAHSSKSFFPRSMSEVRPSPDDELLSPTKSSSDSNPLKETSVKEEKLEKKQNRRESLKDQLMKFKMKAGKVLEDVHDRLVEDHNTVAVAPLSPSNTLSQDVASMAENDEASSVDGRNISPSPSQSSKRTSTSAELKATMRSKIRKQAEKTVERKRGSVQLAKRLQRRLTIHQEEGPTEGELKSVDEQIEHSLKIGARFLQEQKSFYPPDDVQYAFFVEDYEKEDQPPQAVGPLLNYRRAEMVNDVDPNLVYYDARPLDLEANNGSVTLTRMTQRLSDKFFTDGKLRRIDESMYVKPLKIIQNDDILYNYVKAEPWETFVDEIRGSEYVQLDLYLGGILFEKHPLASEEDKIHVRLTSLYDEQCERINKMTDALMDAENAPTSEESSTLRERANQLYGEVRSGAERLAEEYANMENCRNQQGFTTSSLMYTVDQADRENGSLLGKMTIDGPLTPVGALPAAERTRIETLKKTTLHVVLHFNDILYIVSEPKSITATIVEKVGTTKKTLAKVNIPLPATDNNDPPPARIPFENTDNSVNGTLTARSSWSTEARTKRRESAAPVTVTNDGPFSIIPPGVRLVSDEEFDSNPRWNALERRYRKRNAVGRIPIDGSDIDVPSVRLGDDRRQKTKFRTAVDGARAIGFAHAVKLRTKLLERDQDAAELSYSEIVREEPLPGLFGAIGSLFGPADLSRKLKPMRRTPIRQQNFSPTSLNLMINLQAAVNLPTRSDGQLHTVIEVTFQNSIRCTPSVSGRNPNWQHGLSLPVNGADDPKSIIDCIKLNVYDQIVNSLDKDDRMVNIVHEQLVRRLIGWVEIPFSTVYSKGKVDGWLRIQRPTFFSGYNMPDRPSYVKVLIAFDPPMVPPRITAPRRAGAVENEKVLSQCNAWVKACSAMYESRRYTALVTDINGKAILACRFLDPVNPPSSVPHPSSSPMHTIEVAARLVSMVPFVVDPVLFPGSVDLWTTTEKFLSLGCGDWKKKHANIALLLAAFIWDTLLPSARFALPEGAQAAYVFVIYRMAFIFVNPCDDLFIHQTDAMCHIDICWHNYHTEKSLRAIFNPVLIPVNYSLISANLAIGGLGLTEKWDEIQTIQSPSIPYSQVSEDALIELRSSIEREIKLRFEKLGQYGIPQWNLMVSRLLREILQDNQRSVDDRLARLRES</sequence>
<dbReference type="SMART" id="SM00239">
    <property type="entry name" value="C2"/>
    <property type="match status" value="1"/>
</dbReference>
<feature type="compositionally biased region" description="Low complexity" evidence="1">
    <location>
        <begin position="172"/>
        <end position="185"/>
    </location>
</feature>
<name>A0A7I4XRL8_HAECO</name>
<dbReference type="OMA" id="AIPQWHL"/>
<protein>
    <submittedName>
        <fullName evidence="4">C2 domain-containing protein</fullName>
    </submittedName>
</protein>
<feature type="compositionally biased region" description="Polar residues" evidence="1">
    <location>
        <begin position="584"/>
        <end position="602"/>
    </location>
</feature>
<dbReference type="OrthoDB" id="2162143at2759"/>
<dbReference type="Pfam" id="PF00168">
    <property type="entry name" value="C2"/>
    <property type="match status" value="1"/>
</dbReference>
<reference evidence="4" key="1">
    <citation type="submission" date="2020-12" db="UniProtKB">
        <authorList>
            <consortium name="WormBaseParasite"/>
        </authorList>
    </citation>
    <scope>IDENTIFICATION</scope>
    <source>
        <strain evidence="4">MHco3</strain>
    </source>
</reference>
<dbReference type="GO" id="GO:0035869">
    <property type="term" value="C:ciliary transition zone"/>
    <property type="evidence" value="ECO:0007669"/>
    <property type="project" value="TreeGrafter"/>
</dbReference>
<feature type="compositionally biased region" description="Polar residues" evidence="1">
    <location>
        <begin position="80"/>
        <end position="91"/>
    </location>
</feature>
<evidence type="ECO:0000256" key="1">
    <source>
        <dbReference type="SAM" id="MobiDB-lite"/>
    </source>
</evidence>
<dbReference type="Proteomes" id="UP000025227">
    <property type="component" value="Unplaced"/>
</dbReference>
<dbReference type="GO" id="GO:1904491">
    <property type="term" value="P:protein localization to ciliary transition zone"/>
    <property type="evidence" value="ECO:0007669"/>
    <property type="project" value="TreeGrafter"/>
</dbReference>
<dbReference type="WBParaSite" id="HCON_00001740-00001">
    <property type="protein sequence ID" value="HCON_00001740-00001"/>
    <property type="gene ID" value="HCON_00001740"/>
</dbReference>
<dbReference type="InterPro" id="IPR000008">
    <property type="entry name" value="C2_dom"/>
</dbReference>
<dbReference type="PROSITE" id="PS50004">
    <property type="entry name" value="C2"/>
    <property type="match status" value="1"/>
</dbReference>